<keyword evidence="2" id="KW-1185">Reference proteome</keyword>
<dbReference type="InterPro" id="IPR021890">
    <property type="entry name" value="DUF3501"/>
</dbReference>
<gene>
    <name evidence="1" type="ORF">PO878_14190</name>
</gene>
<dbReference type="RefSeq" id="WP_272735178.1">
    <property type="nucleotide sequence ID" value="NZ_CP116942.1"/>
</dbReference>
<name>A0AAE9YD75_9ACTN</name>
<protein>
    <submittedName>
        <fullName evidence="1">DUF3501 family protein</fullName>
    </submittedName>
</protein>
<proteinExistence type="predicted"/>
<dbReference type="KEGG" id="ima:PO878_14190"/>
<dbReference type="Proteomes" id="UP001216390">
    <property type="component" value="Chromosome"/>
</dbReference>
<dbReference type="Pfam" id="PF12007">
    <property type="entry name" value="DUF3501"/>
    <property type="match status" value="1"/>
</dbReference>
<accession>A0AAE9YD75</accession>
<organism evidence="1 2">
    <name type="scientific">Iamia majanohamensis</name>
    <dbReference type="NCBI Taxonomy" id="467976"/>
    <lineage>
        <taxon>Bacteria</taxon>
        <taxon>Bacillati</taxon>
        <taxon>Actinomycetota</taxon>
        <taxon>Acidimicrobiia</taxon>
        <taxon>Acidimicrobiales</taxon>
        <taxon>Iamiaceae</taxon>
        <taxon>Iamia</taxon>
    </lineage>
</organism>
<evidence type="ECO:0000313" key="1">
    <source>
        <dbReference type="EMBL" id="WCO65651.1"/>
    </source>
</evidence>
<sequence>MAKLTLDDIADQRAYERERAEFRTHVIALKKRRRLAVGPFVTLLFENRDTIRFQIQEMARVERIATDEGIQDELDTYNPLIPEPGHLAATLFIELTDEYSMMEWFPRLVGIETQVELRLGAGDDAPAVRCEVDPDHQRQLTREETTAAVHYVHFRLTPSEIDAVASGPVRLAVTHPAYEHEIELSPETREELVADLRGDD</sequence>
<reference evidence="1" key="1">
    <citation type="submission" date="2023-01" db="EMBL/GenBank/DDBJ databases">
        <title>The diversity of Class Acidimicrobiia in South China Sea sediment environments and the proposal of Iamia marina sp. nov., a novel species of the genus Iamia.</title>
        <authorList>
            <person name="He Y."/>
            <person name="Tian X."/>
        </authorList>
    </citation>
    <scope>NUCLEOTIDE SEQUENCE</scope>
    <source>
        <strain evidence="1">DSM 19957</strain>
    </source>
</reference>
<evidence type="ECO:0000313" key="2">
    <source>
        <dbReference type="Proteomes" id="UP001216390"/>
    </source>
</evidence>
<dbReference type="EMBL" id="CP116942">
    <property type="protein sequence ID" value="WCO65651.1"/>
    <property type="molecule type" value="Genomic_DNA"/>
</dbReference>
<dbReference type="AlphaFoldDB" id="A0AAE9YD75"/>